<reference evidence="1" key="1">
    <citation type="submission" date="2020-11" db="EMBL/GenBank/DDBJ databases">
        <authorList>
            <person name="Tran Van P."/>
        </authorList>
    </citation>
    <scope>NUCLEOTIDE SEQUENCE</scope>
</reference>
<keyword evidence="2" id="KW-1185">Reference proteome</keyword>
<dbReference type="EMBL" id="LR900971">
    <property type="protein sequence ID" value="CAD7247444.1"/>
    <property type="molecule type" value="Genomic_DNA"/>
</dbReference>
<evidence type="ECO:0000313" key="1">
    <source>
        <dbReference type="EMBL" id="CAD7247444.1"/>
    </source>
</evidence>
<accession>A0A7R8XK19</accession>
<sequence>MRWVLRAEIRVSSEKRHVPRYIIGPSGKVVTEIAREVEQELMNLFHCDVRLVIVVQAPGVTPPKHHL</sequence>
<name>A0A7R8XK19_9CRUS</name>
<proteinExistence type="predicted"/>
<dbReference type="OrthoDB" id="8954335at2759"/>
<dbReference type="InterPro" id="IPR009019">
    <property type="entry name" value="KH_sf_prok-type"/>
</dbReference>
<dbReference type="Gene3D" id="3.30.300.20">
    <property type="match status" value="1"/>
</dbReference>
<dbReference type="InterPro" id="IPR015946">
    <property type="entry name" value="KH_dom-like_a/b"/>
</dbReference>
<organism evidence="1">
    <name type="scientific">Darwinula stevensoni</name>
    <dbReference type="NCBI Taxonomy" id="69355"/>
    <lineage>
        <taxon>Eukaryota</taxon>
        <taxon>Metazoa</taxon>
        <taxon>Ecdysozoa</taxon>
        <taxon>Arthropoda</taxon>
        <taxon>Crustacea</taxon>
        <taxon>Oligostraca</taxon>
        <taxon>Ostracoda</taxon>
        <taxon>Podocopa</taxon>
        <taxon>Podocopida</taxon>
        <taxon>Darwinulocopina</taxon>
        <taxon>Darwinuloidea</taxon>
        <taxon>Darwinulidae</taxon>
        <taxon>Darwinula</taxon>
    </lineage>
</organism>
<protein>
    <submittedName>
        <fullName evidence="1">Uncharacterized protein</fullName>
    </submittedName>
</protein>
<evidence type="ECO:0000313" key="2">
    <source>
        <dbReference type="Proteomes" id="UP000677054"/>
    </source>
</evidence>
<dbReference type="SUPFAM" id="SSF54814">
    <property type="entry name" value="Prokaryotic type KH domain (KH-domain type II)"/>
    <property type="match status" value="1"/>
</dbReference>
<dbReference type="Proteomes" id="UP000677054">
    <property type="component" value="Unassembled WGS sequence"/>
</dbReference>
<gene>
    <name evidence="1" type="ORF">DSTB1V02_LOCUS7275</name>
</gene>
<dbReference type="GO" id="GO:0003723">
    <property type="term" value="F:RNA binding"/>
    <property type="evidence" value="ECO:0007669"/>
    <property type="project" value="InterPro"/>
</dbReference>
<dbReference type="EMBL" id="CAJPEV010001454">
    <property type="protein sequence ID" value="CAG0892748.1"/>
    <property type="molecule type" value="Genomic_DNA"/>
</dbReference>
<dbReference type="AlphaFoldDB" id="A0A7R8XK19"/>